<comment type="caution">
    <text evidence="3">The sequence shown here is derived from an EMBL/GenBank/DDBJ whole genome shotgun (WGS) entry which is preliminary data.</text>
</comment>
<sequence>GFFMFPFLYGAHMFSAFYSASCLYCIAYLSLWDVRVAQGLPKHVPRPVVTPEDQVVLKNGEAMFHCRFTAEPEPTLEWYHENELLANKSRYAAS</sequence>
<evidence type="ECO:0000256" key="1">
    <source>
        <dbReference type="SAM" id="Phobius"/>
    </source>
</evidence>
<dbReference type="SUPFAM" id="SSF48726">
    <property type="entry name" value="Immunoglobulin"/>
    <property type="match status" value="1"/>
</dbReference>
<name>A0ABV0MWJ0_9TELE</name>
<feature type="domain" description="Ig-like" evidence="2">
    <location>
        <begin position="45"/>
        <end position="94"/>
    </location>
</feature>
<evidence type="ECO:0000313" key="3">
    <source>
        <dbReference type="EMBL" id="MEQ2163494.1"/>
    </source>
</evidence>
<dbReference type="PROSITE" id="PS50835">
    <property type="entry name" value="IG_LIKE"/>
    <property type="match status" value="1"/>
</dbReference>
<dbReference type="InterPro" id="IPR007110">
    <property type="entry name" value="Ig-like_dom"/>
</dbReference>
<dbReference type="InterPro" id="IPR036179">
    <property type="entry name" value="Ig-like_dom_sf"/>
</dbReference>
<keyword evidence="1" id="KW-1133">Transmembrane helix</keyword>
<proteinExistence type="predicted"/>
<dbReference type="Pfam" id="PF07679">
    <property type="entry name" value="I-set"/>
    <property type="match status" value="1"/>
</dbReference>
<keyword evidence="4" id="KW-1185">Reference proteome</keyword>
<reference evidence="3 4" key="1">
    <citation type="submission" date="2021-06" db="EMBL/GenBank/DDBJ databases">
        <authorList>
            <person name="Palmer J.M."/>
        </authorList>
    </citation>
    <scope>NUCLEOTIDE SEQUENCE [LARGE SCALE GENOMIC DNA]</scope>
    <source>
        <strain evidence="3 4">GA_2019</strain>
        <tissue evidence="3">Muscle</tissue>
    </source>
</reference>
<feature type="non-terminal residue" evidence="3">
    <location>
        <position position="1"/>
    </location>
</feature>
<dbReference type="InterPro" id="IPR013098">
    <property type="entry name" value="Ig_I-set"/>
</dbReference>
<dbReference type="Proteomes" id="UP001476798">
    <property type="component" value="Unassembled WGS sequence"/>
</dbReference>
<evidence type="ECO:0000259" key="2">
    <source>
        <dbReference type="PROSITE" id="PS50835"/>
    </source>
</evidence>
<protein>
    <recommendedName>
        <fullName evidence="2">Ig-like domain-containing protein</fullName>
    </recommendedName>
</protein>
<dbReference type="InterPro" id="IPR013783">
    <property type="entry name" value="Ig-like_fold"/>
</dbReference>
<gene>
    <name evidence="3" type="ORF">GOODEAATRI_030680</name>
</gene>
<dbReference type="EMBL" id="JAHRIO010014929">
    <property type="protein sequence ID" value="MEQ2163494.1"/>
    <property type="molecule type" value="Genomic_DNA"/>
</dbReference>
<feature type="transmembrane region" description="Helical" evidence="1">
    <location>
        <begin position="12"/>
        <end position="32"/>
    </location>
</feature>
<dbReference type="Gene3D" id="2.60.40.10">
    <property type="entry name" value="Immunoglobulins"/>
    <property type="match status" value="1"/>
</dbReference>
<evidence type="ECO:0000313" key="4">
    <source>
        <dbReference type="Proteomes" id="UP001476798"/>
    </source>
</evidence>
<organism evidence="3 4">
    <name type="scientific">Goodea atripinnis</name>
    <dbReference type="NCBI Taxonomy" id="208336"/>
    <lineage>
        <taxon>Eukaryota</taxon>
        <taxon>Metazoa</taxon>
        <taxon>Chordata</taxon>
        <taxon>Craniata</taxon>
        <taxon>Vertebrata</taxon>
        <taxon>Euteleostomi</taxon>
        <taxon>Actinopterygii</taxon>
        <taxon>Neopterygii</taxon>
        <taxon>Teleostei</taxon>
        <taxon>Neoteleostei</taxon>
        <taxon>Acanthomorphata</taxon>
        <taxon>Ovalentaria</taxon>
        <taxon>Atherinomorphae</taxon>
        <taxon>Cyprinodontiformes</taxon>
        <taxon>Goodeidae</taxon>
        <taxon>Goodea</taxon>
    </lineage>
</organism>
<accession>A0ABV0MWJ0</accession>
<keyword evidence="1" id="KW-0472">Membrane</keyword>
<keyword evidence="1" id="KW-0812">Transmembrane</keyword>